<organism evidence="1">
    <name type="scientific">marine sediment metagenome</name>
    <dbReference type="NCBI Taxonomy" id="412755"/>
    <lineage>
        <taxon>unclassified sequences</taxon>
        <taxon>metagenomes</taxon>
        <taxon>ecological metagenomes</taxon>
    </lineage>
</organism>
<gene>
    <name evidence="1" type="ORF">LCGC14_2490540</name>
</gene>
<dbReference type="EMBL" id="LAZR01039464">
    <property type="protein sequence ID" value="KKL16941.1"/>
    <property type="molecule type" value="Genomic_DNA"/>
</dbReference>
<name>A0A0F9DGQ4_9ZZZZ</name>
<comment type="caution">
    <text evidence="1">The sequence shown here is derived from an EMBL/GenBank/DDBJ whole genome shotgun (WGS) entry which is preliminary data.</text>
</comment>
<dbReference type="AlphaFoldDB" id="A0A0F9DGQ4"/>
<feature type="non-terminal residue" evidence="1">
    <location>
        <position position="453"/>
    </location>
</feature>
<evidence type="ECO:0000313" key="1">
    <source>
        <dbReference type="EMBL" id="KKL16941.1"/>
    </source>
</evidence>
<proteinExistence type="predicted"/>
<protein>
    <submittedName>
        <fullName evidence="1">Uncharacterized protein</fullName>
    </submittedName>
</protein>
<reference evidence="1" key="1">
    <citation type="journal article" date="2015" name="Nature">
        <title>Complex archaea that bridge the gap between prokaryotes and eukaryotes.</title>
        <authorList>
            <person name="Spang A."/>
            <person name="Saw J.H."/>
            <person name="Jorgensen S.L."/>
            <person name="Zaremba-Niedzwiedzka K."/>
            <person name="Martijn J."/>
            <person name="Lind A.E."/>
            <person name="van Eijk R."/>
            <person name="Schleper C."/>
            <person name="Guy L."/>
            <person name="Ettema T.J."/>
        </authorList>
    </citation>
    <scope>NUCLEOTIDE SEQUENCE</scope>
</reference>
<accession>A0A0F9DGQ4</accession>
<sequence length="453" mass="49983">MPLIQKVTDPRKIVTDPHVLSQLNKQGMDKNYVEFFEDYNTLHPYGKVYRDLKSNKRIMVISGLPKVKLDGIKIQPSWLKQGNKYISKPNLFSSVVNGVQVTTTSLEDHSKAKNAGDTLQYHPQLFLSGVEQFSGNASLLAIDPVNPNYTNNTLEWDYGICKRRLRIIEGRFRERWVFTQNPNGEVRIKHNQTGNFKLRFGQFGINDDEELVSVEAFDEPEFGYPFGVGASATYYPEAHIESATVDGSVAANYAIGAGVIFNTMHDLANGHLAYSEDEDLRCGQLKSDNGASKWRAIHRAILLFDTSGLGPLAVISAVIFTLVSYGKGQTSTNWEVENNIYSSNPAVNTAIATTDNDYNDFGTTPFCDNPISYTNWAANGIGNDFAFNAAGIAAIAKEGITKLSARDSTQDVPDAGGPTWENAKYSYANASSVEKGTTWRPKLVVTYTSPKPA</sequence>